<dbReference type="STRING" id="991.IW20_08220"/>
<dbReference type="PROSITE" id="PS50802">
    <property type="entry name" value="OTU"/>
    <property type="match status" value="1"/>
</dbReference>
<organism evidence="2 4">
    <name type="scientific">Flavobacterium hydatis</name>
    <name type="common">Cytophaga aquatilis</name>
    <dbReference type="NCBI Taxonomy" id="991"/>
    <lineage>
        <taxon>Bacteria</taxon>
        <taxon>Pseudomonadati</taxon>
        <taxon>Bacteroidota</taxon>
        <taxon>Flavobacteriia</taxon>
        <taxon>Flavobacteriales</taxon>
        <taxon>Flavobacteriaceae</taxon>
        <taxon>Flavobacterium</taxon>
    </lineage>
</organism>
<gene>
    <name evidence="3" type="ORF">B0A62_09635</name>
    <name evidence="2" type="ORF">IW20_08220</name>
</gene>
<dbReference type="Proteomes" id="UP000198424">
    <property type="component" value="Unassembled WGS sequence"/>
</dbReference>
<dbReference type="InterPro" id="IPR003323">
    <property type="entry name" value="OTU_dom"/>
</dbReference>
<dbReference type="AlphaFoldDB" id="A0A086AKV4"/>
<dbReference type="Pfam" id="PF21831">
    <property type="entry name" value="DUF6891"/>
    <property type="match status" value="1"/>
</dbReference>
<dbReference type="Proteomes" id="UP000028712">
    <property type="component" value="Unassembled WGS sequence"/>
</dbReference>
<reference evidence="3 5" key="2">
    <citation type="submission" date="2016-11" db="EMBL/GenBank/DDBJ databases">
        <title>Whole genomes of Flavobacteriaceae.</title>
        <authorList>
            <person name="Stine C."/>
            <person name="Li C."/>
            <person name="Tadesse D."/>
        </authorList>
    </citation>
    <scope>NUCLEOTIDE SEQUENCE [LARGE SCALE GENOMIC DNA]</scope>
    <source>
        <strain evidence="3 5">ATCC 29551</strain>
    </source>
</reference>
<keyword evidence="5" id="KW-1185">Reference proteome</keyword>
<dbReference type="RefSeq" id="WP_035620703.1">
    <property type="nucleotide sequence ID" value="NZ_JBEWQG010000003.1"/>
</dbReference>
<comment type="caution">
    <text evidence="2">The sequence shown here is derived from an EMBL/GenBank/DDBJ whole genome shotgun (WGS) entry which is preliminary data.</text>
</comment>
<evidence type="ECO:0000313" key="5">
    <source>
        <dbReference type="Proteomes" id="UP000198424"/>
    </source>
</evidence>
<evidence type="ECO:0000259" key="1">
    <source>
        <dbReference type="PROSITE" id="PS50802"/>
    </source>
</evidence>
<evidence type="ECO:0000313" key="3">
    <source>
        <dbReference type="EMBL" id="OXA95151.1"/>
    </source>
</evidence>
<accession>A0A086AKV4</accession>
<protein>
    <recommendedName>
        <fullName evidence="1">OTU domain-containing protein</fullName>
    </recommendedName>
</protein>
<dbReference type="eggNOG" id="ENOG5031E7N">
    <property type="taxonomic scope" value="Bacteria"/>
</dbReference>
<dbReference type="EMBL" id="MUGY01000008">
    <property type="protein sequence ID" value="OXA95151.1"/>
    <property type="molecule type" value="Genomic_DNA"/>
</dbReference>
<reference evidence="2 4" key="1">
    <citation type="submission" date="2014-07" db="EMBL/GenBank/DDBJ databases">
        <title>Genome of Flavobacterium hydatis DSM 2063.</title>
        <authorList>
            <person name="Pipes S.E."/>
            <person name="Stropko S.J."/>
            <person name="Newman J.D."/>
        </authorList>
    </citation>
    <scope>NUCLEOTIDE SEQUENCE [LARGE SCALE GENOMIC DNA]</scope>
    <source>
        <strain evidence="2 4">DSM 2063</strain>
    </source>
</reference>
<sequence length="213" mass="24901">MTEDQEYIYDSLVNQIKMGFFPVDEIKDITWEQVEDEGMEDDISEKWVNKTIDTEFKKHQEASKNWKSPTDTERLIKAFNELSQSNIIALHNAGYTTSEGEYEVVEVEIELRKQNVQSDGYCFYHQQDLERAIDPESRNLMIAFQKIDNSDDSVTIEVGKKVAEKLKDNGFEIIWDGTALTKIEIPNFDWQKVYSESDEDLLNHNRVLPFMVK</sequence>
<dbReference type="InterPro" id="IPR054186">
    <property type="entry name" value="DUF6891"/>
</dbReference>
<dbReference type="EMBL" id="JPRM01000010">
    <property type="protein sequence ID" value="KFF17318.1"/>
    <property type="molecule type" value="Genomic_DNA"/>
</dbReference>
<dbReference type="OrthoDB" id="5515732at2"/>
<evidence type="ECO:0000313" key="2">
    <source>
        <dbReference type="EMBL" id="KFF17318.1"/>
    </source>
</evidence>
<name>A0A086AKV4_FLAHY</name>
<feature type="domain" description="OTU" evidence="1">
    <location>
        <begin position="111"/>
        <end position="213"/>
    </location>
</feature>
<proteinExistence type="predicted"/>
<evidence type="ECO:0000313" key="4">
    <source>
        <dbReference type="Proteomes" id="UP000028712"/>
    </source>
</evidence>